<comment type="caution">
    <text evidence="2">The sequence shown here is derived from an EMBL/GenBank/DDBJ whole genome shotgun (WGS) entry which is preliminary data.</text>
</comment>
<protein>
    <recommendedName>
        <fullName evidence="1">Beta-lactamase class A catalytic domain-containing protein</fullName>
    </recommendedName>
</protein>
<dbReference type="RefSeq" id="WP_345733835.1">
    <property type="nucleotide sequence ID" value="NZ_BAAAYN010000093.1"/>
</dbReference>
<dbReference type="PANTHER" id="PTHR35333:SF3">
    <property type="entry name" value="BETA-LACTAMASE-TYPE TRANSPEPTIDASE FOLD CONTAINING PROTEIN"/>
    <property type="match status" value="1"/>
</dbReference>
<dbReference type="Pfam" id="PF13354">
    <property type="entry name" value="Beta-lactamase2"/>
    <property type="match status" value="1"/>
</dbReference>
<reference evidence="3" key="1">
    <citation type="journal article" date="2019" name="Int. J. Syst. Evol. Microbiol.">
        <title>The Global Catalogue of Microorganisms (GCM) 10K type strain sequencing project: providing services to taxonomists for standard genome sequencing and annotation.</title>
        <authorList>
            <consortium name="The Broad Institute Genomics Platform"/>
            <consortium name="The Broad Institute Genome Sequencing Center for Infectious Disease"/>
            <person name="Wu L."/>
            <person name="Ma J."/>
        </authorList>
    </citation>
    <scope>NUCLEOTIDE SEQUENCE [LARGE SCALE GENOMIC DNA]</scope>
    <source>
        <strain evidence="3">JCM 9458</strain>
    </source>
</reference>
<evidence type="ECO:0000259" key="1">
    <source>
        <dbReference type="Pfam" id="PF13354"/>
    </source>
</evidence>
<keyword evidence="3" id="KW-1185">Reference proteome</keyword>
<dbReference type="Gene3D" id="3.40.710.10">
    <property type="entry name" value="DD-peptidase/beta-lactamase superfamily"/>
    <property type="match status" value="1"/>
</dbReference>
<feature type="domain" description="Beta-lactamase class A catalytic" evidence="1">
    <location>
        <begin position="164"/>
        <end position="410"/>
    </location>
</feature>
<accession>A0ABP6TDF0</accession>
<name>A0ABP6TDF0_9ACTN</name>
<dbReference type="InterPro" id="IPR012338">
    <property type="entry name" value="Beta-lactam/transpept-like"/>
</dbReference>
<dbReference type="InterPro" id="IPR045155">
    <property type="entry name" value="Beta-lactam_cat"/>
</dbReference>
<evidence type="ECO:0000313" key="2">
    <source>
        <dbReference type="EMBL" id="GAA3398684.1"/>
    </source>
</evidence>
<sequence>MTLRAVRRALTAGFLAMVILLGGLVSGERLEPGRPPGLDPTQISWRDERLARDLLQVVNDRSFVDLVDVRFLGLPLPPVLGLVPNVDTTVIELDARGRPLAAATVLVSPRYRDGLVIPLDENLSTDAVRWRRWDDAAWSDNAGQGTVDIVPGRENAPVDFMSPYPASVFKLMVAFGVLRLVDRGDLALTDRHAYAPVGEQSPICEGPRSATIRTFLDEMITVSSNPAACAMVKLLHDHDAIDELNSTFASLGLGTLQLRGTDSRTGGNWTNEITMSSLDTAKLLLLLASAEPGALWRAPDGTPVTRNVLSPESQATFLGLLRAQGLNQVLSTTNWCGRPYPAEGIPQTTPARWMDPQDGTVRLPDHHYGRDVRPCNDSAEVTFAHKTGLAETSGSDAGIVTSLQGKPWRSYVVVVQSNLGSRFVDPARPKDPPGVDPVEYSQKFGELGKAIDDAVTAHRNPASGQRP</sequence>
<gene>
    <name evidence="2" type="ORF">GCM10020369_82790</name>
</gene>
<organism evidence="2 3">
    <name type="scientific">Cryptosporangium minutisporangium</name>
    <dbReference type="NCBI Taxonomy" id="113569"/>
    <lineage>
        <taxon>Bacteria</taxon>
        <taxon>Bacillati</taxon>
        <taxon>Actinomycetota</taxon>
        <taxon>Actinomycetes</taxon>
        <taxon>Cryptosporangiales</taxon>
        <taxon>Cryptosporangiaceae</taxon>
        <taxon>Cryptosporangium</taxon>
    </lineage>
</organism>
<evidence type="ECO:0000313" key="3">
    <source>
        <dbReference type="Proteomes" id="UP001501676"/>
    </source>
</evidence>
<dbReference type="Proteomes" id="UP001501676">
    <property type="component" value="Unassembled WGS sequence"/>
</dbReference>
<proteinExistence type="predicted"/>
<dbReference type="SUPFAM" id="SSF56601">
    <property type="entry name" value="beta-lactamase/transpeptidase-like"/>
    <property type="match status" value="1"/>
</dbReference>
<dbReference type="EMBL" id="BAAAYN010000093">
    <property type="protein sequence ID" value="GAA3398684.1"/>
    <property type="molecule type" value="Genomic_DNA"/>
</dbReference>
<dbReference type="PANTHER" id="PTHR35333">
    <property type="entry name" value="BETA-LACTAMASE"/>
    <property type="match status" value="1"/>
</dbReference>
<dbReference type="InterPro" id="IPR000871">
    <property type="entry name" value="Beta-lactam_class-A"/>
</dbReference>